<evidence type="ECO:0000313" key="6">
    <source>
        <dbReference type="EMBL" id="WXA92404.1"/>
    </source>
</evidence>
<dbReference type="NCBIfam" id="NF001860">
    <property type="entry name" value="PRK00595.1"/>
    <property type="match status" value="1"/>
</dbReference>
<evidence type="ECO:0000256" key="3">
    <source>
        <dbReference type="ARBA" id="ARBA00023274"/>
    </source>
</evidence>
<dbReference type="RefSeq" id="WP_394843007.1">
    <property type="nucleotide sequence ID" value="NZ_CP089982.1"/>
</dbReference>
<evidence type="ECO:0000313" key="7">
    <source>
        <dbReference type="Proteomes" id="UP001379533"/>
    </source>
</evidence>
<dbReference type="Proteomes" id="UP001379533">
    <property type="component" value="Chromosome"/>
</dbReference>
<dbReference type="Pfam" id="PF00471">
    <property type="entry name" value="Ribosomal_L33"/>
    <property type="match status" value="1"/>
</dbReference>
<keyword evidence="7" id="KW-1185">Reference proteome</keyword>
<proteinExistence type="inferred from homology"/>
<dbReference type="GO" id="GO:0005840">
    <property type="term" value="C:ribosome"/>
    <property type="evidence" value="ECO:0007669"/>
    <property type="project" value="UniProtKB-KW"/>
</dbReference>
<evidence type="ECO:0000256" key="1">
    <source>
        <dbReference type="ARBA" id="ARBA00007596"/>
    </source>
</evidence>
<name>A0ABZ2K2U2_9BACT</name>
<evidence type="ECO:0000256" key="2">
    <source>
        <dbReference type="ARBA" id="ARBA00022980"/>
    </source>
</evidence>
<dbReference type="HAMAP" id="MF_00294">
    <property type="entry name" value="Ribosomal_bL33"/>
    <property type="match status" value="1"/>
</dbReference>
<protein>
    <recommendedName>
        <fullName evidence="4 5">Large ribosomal subunit protein bL33</fullName>
    </recommendedName>
</protein>
<reference evidence="6 7" key="1">
    <citation type="submission" date="2021-12" db="EMBL/GenBank/DDBJ databases">
        <title>Discovery of the Pendulisporaceae a myxobacterial family with distinct sporulation behavior and unique specialized metabolism.</title>
        <authorList>
            <person name="Garcia R."/>
            <person name="Popoff A."/>
            <person name="Bader C.D."/>
            <person name="Loehr J."/>
            <person name="Walesch S."/>
            <person name="Walt C."/>
            <person name="Boldt J."/>
            <person name="Bunk B."/>
            <person name="Haeckl F.J.F.P.J."/>
            <person name="Gunesch A.P."/>
            <person name="Birkelbach J."/>
            <person name="Nuebel U."/>
            <person name="Pietschmann T."/>
            <person name="Bach T."/>
            <person name="Mueller R."/>
        </authorList>
    </citation>
    <scope>NUCLEOTIDE SEQUENCE [LARGE SCALE GENOMIC DNA]</scope>
    <source>
        <strain evidence="6 7">MSr12523</strain>
    </source>
</reference>
<dbReference type="NCBIfam" id="TIGR01023">
    <property type="entry name" value="rpmG_bact"/>
    <property type="match status" value="1"/>
</dbReference>
<dbReference type="InterPro" id="IPR011332">
    <property type="entry name" value="Ribosomal_zn-bd"/>
</dbReference>
<evidence type="ECO:0000256" key="5">
    <source>
        <dbReference type="HAMAP-Rule" id="MF_00294"/>
    </source>
</evidence>
<dbReference type="InterPro" id="IPR038584">
    <property type="entry name" value="Ribosomal_bL33_sf"/>
</dbReference>
<sequence>MGARVTMTLVCTECSSRNYRTNRKVTQKGQLELKKFCPSCKRHTVHKETK</sequence>
<comment type="similarity">
    <text evidence="1 5">Belongs to the bacterial ribosomal protein bL33 family.</text>
</comment>
<dbReference type="Gene3D" id="2.20.28.120">
    <property type="entry name" value="Ribosomal protein L33"/>
    <property type="match status" value="1"/>
</dbReference>
<keyword evidence="3 5" id="KW-0687">Ribonucleoprotein</keyword>
<keyword evidence="2 5" id="KW-0689">Ribosomal protein</keyword>
<accession>A0ABZ2K2U2</accession>
<dbReference type="NCBIfam" id="NF001764">
    <property type="entry name" value="PRK00504.1"/>
    <property type="match status" value="1"/>
</dbReference>
<organism evidence="6 7">
    <name type="scientific">Pendulispora brunnea</name>
    <dbReference type="NCBI Taxonomy" id="2905690"/>
    <lineage>
        <taxon>Bacteria</taxon>
        <taxon>Pseudomonadati</taxon>
        <taxon>Myxococcota</taxon>
        <taxon>Myxococcia</taxon>
        <taxon>Myxococcales</taxon>
        <taxon>Sorangiineae</taxon>
        <taxon>Pendulisporaceae</taxon>
        <taxon>Pendulispora</taxon>
    </lineage>
</organism>
<dbReference type="SUPFAM" id="SSF57829">
    <property type="entry name" value="Zn-binding ribosomal proteins"/>
    <property type="match status" value="1"/>
</dbReference>
<evidence type="ECO:0000256" key="4">
    <source>
        <dbReference type="ARBA" id="ARBA00035176"/>
    </source>
</evidence>
<dbReference type="EMBL" id="CP089982">
    <property type="protein sequence ID" value="WXA92404.1"/>
    <property type="molecule type" value="Genomic_DNA"/>
</dbReference>
<dbReference type="InterPro" id="IPR001705">
    <property type="entry name" value="Ribosomal_bL33"/>
</dbReference>
<gene>
    <name evidence="5 6" type="primary">rpmG</name>
    <name evidence="6" type="ORF">LZC95_38860</name>
</gene>